<dbReference type="InterPro" id="IPR004087">
    <property type="entry name" value="KH_dom"/>
</dbReference>
<dbReference type="Proteomes" id="UP000053558">
    <property type="component" value="Unassembled WGS sequence"/>
</dbReference>
<feature type="domain" description="K Homology" evidence="4">
    <location>
        <begin position="959"/>
        <end position="1044"/>
    </location>
</feature>
<keyword evidence="2" id="KW-0694">RNA-binding</keyword>
<feature type="domain" description="K Homology" evidence="4">
    <location>
        <begin position="634"/>
        <end position="716"/>
    </location>
</feature>
<feature type="domain" description="K Homology" evidence="4">
    <location>
        <begin position="804"/>
        <end position="874"/>
    </location>
</feature>
<dbReference type="InterPro" id="IPR004088">
    <property type="entry name" value="KH_dom_type_1"/>
</dbReference>
<dbReference type="GeneID" id="19210198"/>
<feature type="domain" description="K Homology" evidence="4">
    <location>
        <begin position="553"/>
        <end position="625"/>
    </location>
</feature>
<dbReference type="Gene3D" id="3.30.1370.10">
    <property type="entry name" value="K Homology domain, type 1"/>
    <property type="match status" value="8"/>
</dbReference>
<reference evidence="6" key="1">
    <citation type="journal article" date="2012" name="Science">
        <title>The Paleozoic origin of enzymatic lignin decomposition reconstructed from 31 fungal genomes.</title>
        <authorList>
            <person name="Floudas D."/>
            <person name="Binder M."/>
            <person name="Riley R."/>
            <person name="Barry K."/>
            <person name="Blanchette R.A."/>
            <person name="Henrissat B."/>
            <person name="Martinez A.T."/>
            <person name="Otillar R."/>
            <person name="Spatafora J.W."/>
            <person name="Yadav J.S."/>
            <person name="Aerts A."/>
            <person name="Benoit I."/>
            <person name="Boyd A."/>
            <person name="Carlson A."/>
            <person name="Copeland A."/>
            <person name="Coutinho P.M."/>
            <person name="de Vries R.P."/>
            <person name="Ferreira P."/>
            <person name="Findley K."/>
            <person name="Foster B."/>
            <person name="Gaskell J."/>
            <person name="Glotzer D."/>
            <person name="Gorecki P."/>
            <person name="Heitman J."/>
            <person name="Hesse C."/>
            <person name="Hori C."/>
            <person name="Igarashi K."/>
            <person name="Jurgens J.A."/>
            <person name="Kallen N."/>
            <person name="Kersten P."/>
            <person name="Kohler A."/>
            <person name="Kuees U."/>
            <person name="Kumar T.K.A."/>
            <person name="Kuo A."/>
            <person name="LaButti K."/>
            <person name="Larrondo L.F."/>
            <person name="Lindquist E."/>
            <person name="Ling A."/>
            <person name="Lombard V."/>
            <person name="Lucas S."/>
            <person name="Lundell T."/>
            <person name="Martin R."/>
            <person name="McLaughlin D.J."/>
            <person name="Morgenstern I."/>
            <person name="Morin E."/>
            <person name="Murat C."/>
            <person name="Nagy L.G."/>
            <person name="Nolan M."/>
            <person name="Ohm R.A."/>
            <person name="Patyshakuliyeva A."/>
            <person name="Rokas A."/>
            <person name="Ruiz-Duenas F.J."/>
            <person name="Sabat G."/>
            <person name="Salamov A."/>
            <person name="Samejima M."/>
            <person name="Schmutz J."/>
            <person name="Slot J.C."/>
            <person name="St John F."/>
            <person name="Stenlid J."/>
            <person name="Sun H."/>
            <person name="Sun S."/>
            <person name="Syed K."/>
            <person name="Tsang A."/>
            <person name="Wiebenga A."/>
            <person name="Young D."/>
            <person name="Pisabarro A."/>
            <person name="Eastwood D.C."/>
            <person name="Martin F."/>
            <person name="Cullen D."/>
            <person name="Grigoriev I.V."/>
            <person name="Hibbett D.S."/>
        </authorList>
    </citation>
    <scope>NUCLEOTIDE SEQUENCE [LARGE SCALE GENOMIC DNA]</scope>
    <source>
        <strain evidence="6">RWD-64-598 SS2</strain>
    </source>
</reference>
<name>A0A5M3MWP1_CONPW</name>
<evidence type="ECO:0000256" key="2">
    <source>
        <dbReference type="PROSITE-ProRule" id="PRU00117"/>
    </source>
</evidence>
<dbReference type="RefSeq" id="XP_007766540.1">
    <property type="nucleotide sequence ID" value="XM_007768350.1"/>
</dbReference>
<dbReference type="CDD" id="cd22450">
    <property type="entry name" value="KH-I_ScSCP160_rpt5"/>
    <property type="match status" value="1"/>
</dbReference>
<sequence length="1235" mass="133641">MLSAADLQKRHQLEGAPDPFPSLEDSPVKSRPRPGPSAHATPDTNSTTAFPSLAPSPIAATTPGKATWGSDAGPRIRATVKATPSDSFTLPYTDVPPNRDGKPQTLGDVLKQVMTKFKVKIEASANQRARQTTFHMKAESQKELDKAKRGLLASLSPVIEDELPAPASTIPAIIGPKGATLKQIRDQTGVRIDIPRKEEVANGANGTASGKVTPGADDEEDEVLVPIKITGPQPLVIEARAMINEIISSRTSNITQRVRDIPAHILPFVTVRRAQFVEAAQGGTIHLALNNAEREITVSGDREAVHRVIESIKGVVEQTTSNITSLKISLPKRQHRLLVDRAAEEIMTKSKCAVQVAPADEPSDEITVWGNQTDLTNGLSAVMEKANSKYIHEFPLPGPVSLSKQLLTYMTRIGYPKTLSNGHPGVDVFTPSTAAVARASVLNIDIVGDKAAVDNVVREVSGLIGKLIGATKEVPVEYLVHRVIQGKHAKKFKQFHETHNVQLFFPAESLEQSSVLLVYDPLSPSASPSPDEKEKHLDEVAKEVLKVAKDAGEIKTEVVPVDKQWHDAVVGKDRTTLNAIIGEEQALSVRVGASASHESGENVIVVRGSASDVDNAVKKILAVVDDAKNDAIISSYSTEFDIDREYVGRIVGAQGAGINKLRDVLGVKVDVNDDFDEKDKEFSKKKRTAHQKSKIKITGRKENVEEAKKRILAQVERLADETSEILHIPARYHASLIGQSGKYAIRLEEKYAVKITFPRSSGENGEGRTREQLKADEVLIKGGKKGVAHAKAELLDALEFEKDNNNVLEFDVPTHTVARILGRGGASINEIKDDTDAQIDVDRVEGNDSTRHIVVRGTKKGINAAKSAIMAIVDSVGEETTVSMNIEQRFHRTIIGAGGQGLKDIIARCGGPDDSKVQAGLVRFPRQGEPSDEVRLRGEPKLVNKIKAELEKVVTELKDRVVLAVEIPASQHRTLIGRGGQHLNDLQNRTSVQVQFPGSRSYNQVSDPENMDELVDASPANIVKVSGSRAACENAIAELKSQVKAPPPESITAVVSVPLKYHHAISQQGGFFRTLRSYGVQVDQSAMPQKSAVPTAPPQSGSSEARIDDDDSEVPANITWQVGPNYQDAEEGDSQWTLKARDDGALERAQVAIQEAIQQAENMTHVGFLTLPDRSAFPRIVGAKGANVMRLRNETGADITVSRESSDIIIIGSETAVEAAKDAILKQASSRAGRR</sequence>
<dbReference type="PANTHER" id="PTHR10288">
    <property type="entry name" value="KH DOMAIN CONTAINING RNA BINDING PROTEIN"/>
    <property type="match status" value="1"/>
</dbReference>
<accession>A0A5M3MWP1</accession>
<feature type="region of interest" description="Disordered" evidence="3">
    <location>
        <begin position="1086"/>
        <end position="1113"/>
    </location>
</feature>
<feature type="region of interest" description="Disordered" evidence="3">
    <location>
        <begin position="1"/>
        <end position="73"/>
    </location>
</feature>
<evidence type="ECO:0000259" key="4">
    <source>
        <dbReference type="SMART" id="SM00322"/>
    </source>
</evidence>
<dbReference type="SMART" id="SM00322">
    <property type="entry name" value="KH"/>
    <property type="match status" value="8"/>
</dbReference>
<feature type="domain" description="K Homology" evidence="4">
    <location>
        <begin position="157"/>
        <end position="248"/>
    </location>
</feature>
<feature type="domain" description="K Homology" evidence="4">
    <location>
        <begin position="878"/>
        <end position="955"/>
    </location>
</feature>
<dbReference type="OrthoDB" id="10027144at2759"/>
<protein>
    <recommendedName>
        <fullName evidence="4">K Homology domain-containing protein</fullName>
    </recommendedName>
</protein>
<evidence type="ECO:0000313" key="5">
    <source>
        <dbReference type="EMBL" id="EIW83125.1"/>
    </source>
</evidence>
<evidence type="ECO:0000256" key="1">
    <source>
        <dbReference type="ARBA" id="ARBA00022737"/>
    </source>
</evidence>
<keyword evidence="1" id="KW-0677">Repeat</keyword>
<proteinExistence type="predicted"/>
<gene>
    <name evidence="5" type="ORF">CONPUDRAFT_81194</name>
</gene>
<dbReference type="CDD" id="cd00105">
    <property type="entry name" value="KH-I"/>
    <property type="match status" value="3"/>
</dbReference>
<dbReference type="EMBL" id="JH711576">
    <property type="protein sequence ID" value="EIW83125.1"/>
    <property type="molecule type" value="Genomic_DNA"/>
</dbReference>
<feature type="domain" description="K Homology" evidence="4">
    <location>
        <begin position="1160"/>
        <end position="1229"/>
    </location>
</feature>
<organism evidence="5 6">
    <name type="scientific">Coniophora puteana (strain RWD-64-598)</name>
    <name type="common">Brown rot fungus</name>
    <dbReference type="NCBI Taxonomy" id="741705"/>
    <lineage>
        <taxon>Eukaryota</taxon>
        <taxon>Fungi</taxon>
        <taxon>Dikarya</taxon>
        <taxon>Basidiomycota</taxon>
        <taxon>Agaricomycotina</taxon>
        <taxon>Agaricomycetes</taxon>
        <taxon>Agaricomycetidae</taxon>
        <taxon>Boletales</taxon>
        <taxon>Coniophorineae</taxon>
        <taxon>Coniophoraceae</taxon>
        <taxon>Coniophora</taxon>
    </lineage>
</organism>
<dbReference type="Pfam" id="PF00013">
    <property type="entry name" value="KH_1"/>
    <property type="match status" value="7"/>
</dbReference>
<dbReference type="CDD" id="cd22448">
    <property type="entry name" value="KH-I_ScSCP160_rpt3"/>
    <property type="match status" value="1"/>
</dbReference>
<dbReference type="KEGG" id="cput:CONPUDRAFT_81194"/>
<comment type="caution">
    <text evidence="5">The sequence shown here is derived from an EMBL/GenBank/DDBJ whole genome shotgun (WGS) entry which is preliminary data.</text>
</comment>
<dbReference type="PROSITE" id="PS50084">
    <property type="entry name" value="KH_TYPE_1"/>
    <property type="match status" value="8"/>
</dbReference>
<evidence type="ECO:0000256" key="3">
    <source>
        <dbReference type="SAM" id="MobiDB-lite"/>
    </source>
</evidence>
<dbReference type="SUPFAM" id="SSF54791">
    <property type="entry name" value="Eukaryotic type KH-domain (KH-domain type I)"/>
    <property type="match status" value="7"/>
</dbReference>
<dbReference type="AlphaFoldDB" id="A0A5M3MWP1"/>
<evidence type="ECO:0000313" key="6">
    <source>
        <dbReference type="Proteomes" id="UP000053558"/>
    </source>
</evidence>
<dbReference type="OMA" id="DHAGQQV"/>
<dbReference type="GO" id="GO:0003723">
    <property type="term" value="F:RNA binding"/>
    <property type="evidence" value="ECO:0007669"/>
    <property type="project" value="UniProtKB-UniRule"/>
</dbReference>
<feature type="domain" description="K Homology" evidence="4">
    <location>
        <begin position="720"/>
        <end position="799"/>
    </location>
</feature>
<dbReference type="InterPro" id="IPR036612">
    <property type="entry name" value="KH_dom_type_1_sf"/>
</dbReference>
<keyword evidence="6" id="KW-1185">Reference proteome</keyword>